<accession>X1RNV8</accession>
<dbReference type="EMBL" id="BARW01009589">
    <property type="protein sequence ID" value="GAI82338.1"/>
    <property type="molecule type" value="Genomic_DNA"/>
</dbReference>
<dbReference type="AlphaFoldDB" id="X1RNV8"/>
<name>X1RNV8_9ZZZZ</name>
<proteinExistence type="predicted"/>
<protein>
    <submittedName>
        <fullName evidence="1">Uncharacterized protein</fullName>
    </submittedName>
</protein>
<comment type="caution">
    <text evidence="1">The sequence shown here is derived from an EMBL/GenBank/DDBJ whole genome shotgun (WGS) entry which is preliminary data.</text>
</comment>
<evidence type="ECO:0000313" key="1">
    <source>
        <dbReference type="EMBL" id="GAI82338.1"/>
    </source>
</evidence>
<reference evidence="1" key="1">
    <citation type="journal article" date="2014" name="Front. Microbiol.">
        <title>High frequency of phylogenetically diverse reductive dehalogenase-homologous genes in deep subseafloor sedimentary metagenomes.</title>
        <authorList>
            <person name="Kawai M."/>
            <person name="Futagami T."/>
            <person name="Toyoda A."/>
            <person name="Takaki Y."/>
            <person name="Nishi S."/>
            <person name="Hori S."/>
            <person name="Arai W."/>
            <person name="Tsubouchi T."/>
            <person name="Morono Y."/>
            <person name="Uchiyama I."/>
            <person name="Ito T."/>
            <person name="Fujiyama A."/>
            <person name="Inagaki F."/>
            <person name="Takami H."/>
        </authorList>
    </citation>
    <scope>NUCLEOTIDE SEQUENCE</scope>
    <source>
        <strain evidence="1">Expedition CK06-06</strain>
    </source>
</reference>
<feature type="non-terminal residue" evidence="1">
    <location>
        <position position="1"/>
    </location>
</feature>
<sequence length="77" mass="9564">NAWDKRHRKELRLECFWEDTNLKDKRMFFENFENDRDLKDVPKEELKGKKDLDTWWDSILDFEIKKDIYFPLVTGHS</sequence>
<gene>
    <name evidence="1" type="ORF">S12H4_19228</name>
</gene>
<organism evidence="1">
    <name type="scientific">marine sediment metagenome</name>
    <dbReference type="NCBI Taxonomy" id="412755"/>
    <lineage>
        <taxon>unclassified sequences</taxon>
        <taxon>metagenomes</taxon>
        <taxon>ecological metagenomes</taxon>
    </lineage>
</organism>